<keyword evidence="3" id="KW-1185">Reference proteome</keyword>
<gene>
    <name evidence="2" type="ORF">A2U01_0004982</name>
</gene>
<evidence type="ECO:0000313" key="3">
    <source>
        <dbReference type="Proteomes" id="UP000265520"/>
    </source>
</evidence>
<reference evidence="2 3" key="1">
    <citation type="journal article" date="2018" name="Front. Plant Sci.">
        <title>Red Clover (Trifolium pratense) and Zigzag Clover (T. medium) - A Picture of Genomic Similarities and Differences.</title>
        <authorList>
            <person name="Dluhosova J."/>
            <person name="Istvanek J."/>
            <person name="Nedelnik J."/>
            <person name="Repkova J."/>
        </authorList>
    </citation>
    <scope>NUCLEOTIDE SEQUENCE [LARGE SCALE GENOMIC DNA]</scope>
    <source>
        <strain evidence="3">cv. 10/8</strain>
        <tissue evidence="2">Leaf</tissue>
    </source>
</reference>
<protein>
    <submittedName>
        <fullName evidence="2">Envelope-like protein</fullName>
    </submittedName>
</protein>
<name>A0A392MA58_9FABA</name>
<dbReference type="Proteomes" id="UP000265520">
    <property type="component" value="Unassembled WGS sequence"/>
</dbReference>
<dbReference type="AlphaFoldDB" id="A0A392MA58"/>
<accession>A0A392MA58</accession>
<feature type="compositionally biased region" description="Polar residues" evidence="1">
    <location>
        <begin position="63"/>
        <end position="74"/>
    </location>
</feature>
<organism evidence="2 3">
    <name type="scientific">Trifolium medium</name>
    <dbReference type="NCBI Taxonomy" id="97028"/>
    <lineage>
        <taxon>Eukaryota</taxon>
        <taxon>Viridiplantae</taxon>
        <taxon>Streptophyta</taxon>
        <taxon>Embryophyta</taxon>
        <taxon>Tracheophyta</taxon>
        <taxon>Spermatophyta</taxon>
        <taxon>Magnoliopsida</taxon>
        <taxon>eudicotyledons</taxon>
        <taxon>Gunneridae</taxon>
        <taxon>Pentapetalae</taxon>
        <taxon>rosids</taxon>
        <taxon>fabids</taxon>
        <taxon>Fabales</taxon>
        <taxon>Fabaceae</taxon>
        <taxon>Papilionoideae</taxon>
        <taxon>50 kb inversion clade</taxon>
        <taxon>NPAAA clade</taxon>
        <taxon>Hologalegina</taxon>
        <taxon>IRL clade</taxon>
        <taxon>Trifolieae</taxon>
        <taxon>Trifolium</taxon>
    </lineage>
</organism>
<evidence type="ECO:0000256" key="1">
    <source>
        <dbReference type="SAM" id="MobiDB-lite"/>
    </source>
</evidence>
<sequence>HLECELLLDDRLVHLPDCSQGSTKPAVADSSKPSNQGSPMPSKNTKRKAASSNDPDFEEDITTTEAVSTGQASRKSIKGRKVPANVPPAPLDNISFHHESWVLRWRFVYNRRLSVERNLSKNALKREEIVKLINVAGLIKTVTDLGKCYERLVKEFLVNISEECDNVKSLEFQQVYVRGRCVYFSPLIINGCLGRSNEKAEMKVSMDEICRTITGNSVTTWPKKTALSSARLTAKYAALNKIAAVNRVPTCTPTAYPQTLLHGKSLAVKMPIAFPTLLCNIILGQHPDILTATDEESPRQSDLCLDYRLFEGTHAADIAGASGSKSSGTLSKQHMIDELKESSKALAERKEAIDRVIAALEAEVAKE</sequence>
<comment type="caution">
    <text evidence="2">The sequence shown here is derived from an EMBL/GenBank/DDBJ whole genome shotgun (WGS) entry which is preliminary data.</text>
</comment>
<feature type="region of interest" description="Disordered" evidence="1">
    <location>
        <begin position="17"/>
        <end position="81"/>
    </location>
</feature>
<dbReference type="EMBL" id="LXQA010006337">
    <property type="protein sequence ID" value="MCH84151.1"/>
    <property type="molecule type" value="Genomic_DNA"/>
</dbReference>
<evidence type="ECO:0000313" key="2">
    <source>
        <dbReference type="EMBL" id="MCH84151.1"/>
    </source>
</evidence>
<feature type="non-terminal residue" evidence="2">
    <location>
        <position position="1"/>
    </location>
</feature>
<feature type="compositionally biased region" description="Polar residues" evidence="1">
    <location>
        <begin position="31"/>
        <end position="43"/>
    </location>
</feature>
<proteinExistence type="predicted"/>